<evidence type="ECO:0000313" key="2">
    <source>
        <dbReference type="Proteomes" id="UP000675047"/>
    </source>
</evidence>
<sequence>MILGFSTQLNGKPTHFVEKIWKGLKENLSKELHALHEAQMTQEELTKPYEVDGDVYPLVKAKLHSLREDKKGRWKAGMKIDFFINVRKKDMFRFAPVLPVVSTQKVFMSYRYNDLIQISVGDKELFGYNERLEFAINDGFDTWRDFFDYFYPQIKATPDNFLKMKLIHWTDKKY</sequence>
<dbReference type="Proteomes" id="UP000675047">
    <property type="component" value="Unassembled WGS sequence"/>
</dbReference>
<dbReference type="EMBL" id="JAGFBV010000005">
    <property type="protein sequence ID" value="MBP4137440.1"/>
    <property type="molecule type" value="Genomic_DNA"/>
</dbReference>
<dbReference type="AlphaFoldDB" id="A0A941AW95"/>
<accession>A0A941AW95</accession>
<gene>
    <name evidence="1" type="ORF">J3495_05015</name>
</gene>
<keyword evidence="2" id="KW-1185">Reference proteome</keyword>
<reference evidence="1 2" key="1">
    <citation type="submission" date="2021-03" db="EMBL/GenBank/DDBJ databases">
        <title>Flavobacterium Flabelliformis Sp. Nov. And Flavobacterium Geliluteum Sp. Nov., Two Novel Multidrug Resistant Psychrophilic Species Isolated From Antarctica.</title>
        <authorList>
            <person name="Kralova S."/>
            <person name="Busse H.J."/>
            <person name="Bezdicek M."/>
            <person name="Nykrynova M."/>
            <person name="Kroupova E."/>
            <person name="Krsek D."/>
            <person name="Sedlacek I."/>
        </authorList>
    </citation>
    <scope>NUCLEOTIDE SEQUENCE [LARGE SCALE GENOMIC DNA]</scope>
    <source>
        <strain evidence="1 2">P7388</strain>
    </source>
</reference>
<protein>
    <submittedName>
        <fullName evidence="1">Uncharacterized protein</fullName>
    </submittedName>
</protein>
<comment type="caution">
    <text evidence="1">The sequence shown here is derived from an EMBL/GenBank/DDBJ whole genome shotgun (WGS) entry which is preliminary data.</text>
</comment>
<evidence type="ECO:0000313" key="1">
    <source>
        <dbReference type="EMBL" id="MBP4137440.1"/>
    </source>
</evidence>
<proteinExistence type="predicted"/>
<organism evidence="1 2">
    <name type="scientific">Flavobacterium geliluteum</name>
    <dbReference type="NCBI Taxonomy" id="2816120"/>
    <lineage>
        <taxon>Bacteria</taxon>
        <taxon>Pseudomonadati</taxon>
        <taxon>Bacteroidota</taxon>
        <taxon>Flavobacteriia</taxon>
        <taxon>Flavobacteriales</taxon>
        <taxon>Flavobacteriaceae</taxon>
        <taxon>Flavobacterium</taxon>
    </lineage>
</organism>
<dbReference type="RefSeq" id="WP_210665471.1">
    <property type="nucleotide sequence ID" value="NZ_JAGFBV010000005.1"/>
</dbReference>
<name>A0A941AW95_9FLAO</name>